<feature type="signal peptide" evidence="1">
    <location>
        <begin position="1"/>
        <end position="29"/>
    </location>
</feature>
<dbReference type="AlphaFoldDB" id="A0AAP0JP76"/>
<proteinExistence type="predicted"/>
<evidence type="ECO:0000256" key="1">
    <source>
        <dbReference type="SAM" id="SignalP"/>
    </source>
</evidence>
<keyword evidence="3" id="KW-1185">Reference proteome</keyword>
<dbReference type="Proteomes" id="UP001417504">
    <property type="component" value="Unassembled WGS sequence"/>
</dbReference>
<protein>
    <submittedName>
        <fullName evidence="2">Uncharacterized protein</fullName>
    </submittedName>
</protein>
<dbReference type="EMBL" id="JBBNAE010000003">
    <property type="protein sequence ID" value="KAK9137240.1"/>
    <property type="molecule type" value="Genomic_DNA"/>
</dbReference>
<evidence type="ECO:0000313" key="3">
    <source>
        <dbReference type="Proteomes" id="UP001417504"/>
    </source>
</evidence>
<organism evidence="2 3">
    <name type="scientific">Stephania japonica</name>
    <dbReference type="NCBI Taxonomy" id="461633"/>
    <lineage>
        <taxon>Eukaryota</taxon>
        <taxon>Viridiplantae</taxon>
        <taxon>Streptophyta</taxon>
        <taxon>Embryophyta</taxon>
        <taxon>Tracheophyta</taxon>
        <taxon>Spermatophyta</taxon>
        <taxon>Magnoliopsida</taxon>
        <taxon>Ranunculales</taxon>
        <taxon>Menispermaceae</taxon>
        <taxon>Menispermoideae</taxon>
        <taxon>Cissampelideae</taxon>
        <taxon>Stephania</taxon>
    </lineage>
</organism>
<name>A0AAP0JP76_9MAGN</name>
<evidence type="ECO:0000313" key="2">
    <source>
        <dbReference type="EMBL" id="KAK9137240.1"/>
    </source>
</evidence>
<accession>A0AAP0JP76</accession>
<keyword evidence="1" id="KW-0732">Signal</keyword>
<sequence>MWVSRIQLVIGLFLAILLMSTFMHNEVSGARFLKEEMTSIREDKVLGTRDNSIAGEGRDFMATIQREVPSCPDPLHNR</sequence>
<gene>
    <name evidence="2" type="ORF">Sjap_007834</name>
</gene>
<comment type="caution">
    <text evidence="2">The sequence shown here is derived from an EMBL/GenBank/DDBJ whole genome shotgun (WGS) entry which is preliminary data.</text>
</comment>
<reference evidence="2 3" key="1">
    <citation type="submission" date="2024-01" db="EMBL/GenBank/DDBJ databases">
        <title>Genome assemblies of Stephania.</title>
        <authorList>
            <person name="Yang L."/>
        </authorList>
    </citation>
    <scope>NUCLEOTIDE SEQUENCE [LARGE SCALE GENOMIC DNA]</scope>
    <source>
        <strain evidence="2">QJT</strain>
        <tissue evidence="2">Leaf</tissue>
    </source>
</reference>
<feature type="chain" id="PRO_5043040891" evidence="1">
    <location>
        <begin position="30"/>
        <end position="78"/>
    </location>
</feature>